<name>A0A9Q9MH09_9ACTN</name>
<organism evidence="2 3">
    <name type="scientific">Dactylosporangium aurantiacum</name>
    <dbReference type="NCBI Taxonomy" id="35754"/>
    <lineage>
        <taxon>Bacteria</taxon>
        <taxon>Bacillati</taxon>
        <taxon>Actinomycetota</taxon>
        <taxon>Actinomycetes</taxon>
        <taxon>Micromonosporales</taxon>
        <taxon>Micromonosporaceae</taxon>
        <taxon>Dactylosporangium</taxon>
    </lineage>
</organism>
<feature type="region of interest" description="Disordered" evidence="1">
    <location>
        <begin position="97"/>
        <end position="124"/>
    </location>
</feature>
<feature type="compositionally biased region" description="Low complexity" evidence="1">
    <location>
        <begin position="10"/>
        <end position="29"/>
    </location>
</feature>
<dbReference type="KEGG" id="daur:Daura_23660"/>
<dbReference type="EMBL" id="CP073767">
    <property type="protein sequence ID" value="UWZ58898.1"/>
    <property type="molecule type" value="Genomic_DNA"/>
</dbReference>
<evidence type="ECO:0000256" key="1">
    <source>
        <dbReference type="SAM" id="MobiDB-lite"/>
    </source>
</evidence>
<dbReference type="Proteomes" id="UP001058003">
    <property type="component" value="Chromosome"/>
</dbReference>
<dbReference type="AlphaFoldDB" id="A0A9Q9MH09"/>
<keyword evidence="3" id="KW-1185">Reference proteome</keyword>
<gene>
    <name evidence="2" type="ORF">Daura_23660</name>
</gene>
<sequence length="180" mass="19094">MGEGPERRPGAATATPAGTGAVATPAAATRRTRRARISLRATSATPARIRVGVTSCPAAQDRSLGAAGHRELLSCGSTTSRKVRSAAAVWLLDGVLGPPERRHAGDRQVAQEPQHDDDPLPLPQPAQRVLRRVLRPMRVAEHEVRGPVHPGQLRPDVLDVLALIVGLHPCCPFDALAVPR</sequence>
<dbReference type="RefSeq" id="WP_033361552.1">
    <property type="nucleotide sequence ID" value="NZ_CP073767.1"/>
</dbReference>
<protein>
    <submittedName>
        <fullName evidence="2">Uncharacterized protein</fullName>
    </submittedName>
</protein>
<accession>A0A9Q9MH09</accession>
<proteinExistence type="predicted"/>
<reference evidence="2" key="1">
    <citation type="submission" date="2021-04" db="EMBL/GenBank/DDBJ databases">
        <title>Dactylosporangium aurantiacum NRRL B-8018 full assembly.</title>
        <authorList>
            <person name="Hartkoorn R.C."/>
            <person name="Beaudoing E."/>
            <person name="Hot D."/>
        </authorList>
    </citation>
    <scope>NUCLEOTIDE SEQUENCE</scope>
    <source>
        <strain evidence="2">NRRL B-8018</strain>
    </source>
</reference>
<feature type="region of interest" description="Disordered" evidence="1">
    <location>
        <begin position="1"/>
        <end position="31"/>
    </location>
</feature>
<evidence type="ECO:0000313" key="3">
    <source>
        <dbReference type="Proteomes" id="UP001058003"/>
    </source>
</evidence>
<evidence type="ECO:0000313" key="2">
    <source>
        <dbReference type="EMBL" id="UWZ58898.1"/>
    </source>
</evidence>